<feature type="compositionally biased region" description="Polar residues" evidence="2">
    <location>
        <begin position="341"/>
        <end position="351"/>
    </location>
</feature>
<name>A0A8J8PFE9_9ARCH</name>
<dbReference type="GeneID" id="41323097"/>
<dbReference type="InterPro" id="IPR011704">
    <property type="entry name" value="ATPase_dyneun-rel_AAA"/>
</dbReference>
<dbReference type="InterPro" id="IPR036465">
    <property type="entry name" value="vWFA_dom_sf"/>
</dbReference>
<dbReference type="EMBL" id="LVVT01000001">
    <property type="protein sequence ID" value="TQS84865.1"/>
    <property type="molecule type" value="Genomic_DNA"/>
</dbReference>
<dbReference type="InterPro" id="IPR052989">
    <property type="entry name" value="Mg-chelatase_DI-like"/>
</dbReference>
<dbReference type="Gene3D" id="1.10.8.80">
    <property type="entry name" value="Magnesium chelatase subunit I, C-Terminal domain"/>
    <property type="match status" value="1"/>
</dbReference>
<dbReference type="Proteomes" id="UP000752814">
    <property type="component" value="Unassembled WGS sequence"/>
</dbReference>
<evidence type="ECO:0000313" key="5">
    <source>
        <dbReference type="Proteomes" id="UP000752814"/>
    </source>
</evidence>
<dbReference type="OMA" id="DTQMNYL"/>
<accession>A0A8J8PFE9</accession>
<dbReference type="SUPFAM" id="SSF52540">
    <property type="entry name" value="P-loop containing nucleoside triphosphate hydrolases"/>
    <property type="match status" value="1"/>
</dbReference>
<dbReference type="AlphaFoldDB" id="A0A8J8PFE9"/>
<organism evidence="4 5">
    <name type="scientific">Candidatus Methanomassiliicoccus intestinalis</name>
    <dbReference type="NCBI Taxonomy" id="1406512"/>
    <lineage>
        <taxon>Archaea</taxon>
        <taxon>Methanobacteriati</taxon>
        <taxon>Thermoplasmatota</taxon>
        <taxon>Thermoplasmata</taxon>
        <taxon>Methanomassiliicoccales</taxon>
        <taxon>Methanomassiliicoccaceae</taxon>
        <taxon>Methanomassiliicoccus</taxon>
    </lineage>
</organism>
<dbReference type="GO" id="GO:0016887">
    <property type="term" value="F:ATP hydrolysis activity"/>
    <property type="evidence" value="ECO:0007669"/>
    <property type="project" value="InterPro"/>
</dbReference>
<comment type="caution">
    <text evidence="4">The sequence shown here is derived from an EMBL/GenBank/DDBJ whole genome shotgun (WGS) entry which is preliminary data.</text>
</comment>
<dbReference type="InterPro" id="IPR027417">
    <property type="entry name" value="P-loop_NTPase"/>
</dbReference>
<dbReference type="Pfam" id="PF13519">
    <property type="entry name" value="VWA_2"/>
    <property type="match status" value="1"/>
</dbReference>
<dbReference type="PANTHER" id="PTHR35023">
    <property type="entry name" value="CHELATASE-RELATED"/>
    <property type="match status" value="1"/>
</dbReference>
<evidence type="ECO:0000256" key="2">
    <source>
        <dbReference type="SAM" id="MobiDB-lite"/>
    </source>
</evidence>
<evidence type="ECO:0000313" key="4">
    <source>
        <dbReference type="EMBL" id="TQS84865.1"/>
    </source>
</evidence>
<dbReference type="Gene3D" id="3.40.50.410">
    <property type="entry name" value="von Willebrand factor, type A domain"/>
    <property type="match status" value="1"/>
</dbReference>
<dbReference type="SMART" id="SM00382">
    <property type="entry name" value="AAA"/>
    <property type="match status" value="1"/>
</dbReference>
<dbReference type="InterPro" id="IPR041628">
    <property type="entry name" value="ChlI/MoxR_AAA_lid"/>
</dbReference>
<evidence type="ECO:0000256" key="1">
    <source>
        <dbReference type="ARBA" id="ARBA00005799"/>
    </source>
</evidence>
<dbReference type="Gene3D" id="3.40.50.300">
    <property type="entry name" value="P-loop containing nucleotide triphosphate hydrolases"/>
    <property type="match status" value="1"/>
</dbReference>
<feature type="domain" description="VWFA" evidence="3">
    <location>
        <begin position="449"/>
        <end position="631"/>
    </location>
</feature>
<feature type="region of interest" description="Disordered" evidence="2">
    <location>
        <begin position="285"/>
        <end position="352"/>
    </location>
</feature>
<comment type="similarity">
    <text evidence="1">Belongs to the Mg-chelatase subunits D/I family.</text>
</comment>
<protein>
    <recommendedName>
        <fullName evidence="3">VWFA domain-containing protein</fullName>
    </recommendedName>
</protein>
<gene>
    <name evidence="4" type="ORF">A3207_02235</name>
</gene>
<dbReference type="PANTHER" id="PTHR35023:SF1">
    <property type="entry name" value="MG-PROTOPORPHYRIN IX CHELATASE"/>
    <property type="match status" value="1"/>
</dbReference>
<dbReference type="InterPro" id="IPR002035">
    <property type="entry name" value="VWF_A"/>
</dbReference>
<dbReference type="InterPro" id="IPR003593">
    <property type="entry name" value="AAA+_ATPase"/>
</dbReference>
<dbReference type="CDD" id="cd01451">
    <property type="entry name" value="vWA_Magnesium_chelatase"/>
    <property type="match status" value="1"/>
</dbReference>
<dbReference type="GO" id="GO:0005524">
    <property type="term" value="F:ATP binding"/>
    <property type="evidence" value="ECO:0007669"/>
    <property type="project" value="InterPro"/>
</dbReference>
<dbReference type="Pfam" id="PF07728">
    <property type="entry name" value="AAA_5"/>
    <property type="match status" value="1"/>
</dbReference>
<dbReference type="SUPFAM" id="SSF53300">
    <property type="entry name" value="vWA-like"/>
    <property type="match status" value="1"/>
</dbReference>
<sequence length="631" mass="70287">MDTFDFQHPVVCRYPFSAVVGCEEVKEALKCALVSDKIYSVLICGPAGSGKTTIVRSLDGIIPGIHIISLPINATEDQIFGSIDFENTICSGKLQSSKSILERAENNIVLIENIHLLSENVVNQVLNCSMDEKYFVERDGVSQTRSCKFMVIATMDAEEGKLSEHILDRFDICVFMPRVEDETQRKEIVKRRLEFEKSPHTFCDTYCDDDLSAHLIKCRSECSNVTIPEGYFDAIADICNELGVKGHRGDLSVIHASCGFAALAGRDCADLSDLKKSVAVCLQHRRTDDADNEPPPMSEDTQDSENEESNNSQENESNSQENTESSSETNQSENNDEPLENSESQPTSEPSENVFVIGNEFKPTEYIPDLNKINLKGRSGRQDKTISSDHTGRCIGYTIPKEKIFDIALCATIRAAAPYQIQRDHRDLAVVLEKSDFREKIREKRQSTKILFLVDGSGSMGANNRMIAVKGAIISMLKDAYQRRNDVGLVVFRKDTAEEILPLTRSVSKAYQLLSELPTGGRTPLTHGLIKSYEILKPYISSDSKPVLVILTDGRNNVSYASPDPRSELISVAESLVDCGIRFVVVDTEISFMKFNLALQLARVLNCAYVRLESLNAENLQMSIRTVIKDM</sequence>
<dbReference type="InterPro" id="IPR041702">
    <property type="entry name" value="BchD/ChlD_VWA"/>
</dbReference>
<dbReference type="RefSeq" id="WP_020448567.1">
    <property type="nucleotide sequence ID" value="NZ_CAYAYE010000003.1"/>
</dbReference>
<dbReference type="PROSITE" id="PS50234">
    <property type="entry name" value="VWFA"/>
    <property type="match status" value="1"/>
</dbReference>
<dbReference type="SMART" id="SM00327">
    <property type="entry name" value="VWA"/>
    <property type="match status" value="1"/>
</dbReference>
<proteinExistence type="inferred from homology"/>
<feature type="compositionally biased region" description="Low complexity" evidence="2">
    <location>
        <begin position="309"/>
        <end position="333"/>
    </location>
</feature>
<reference evidence="4" key="1">
    <citation type="submission" date="2016-03" db="EMBL/GenBank/DDBJ databases">
        <authorList>
            <person name="Borrel G."/>
            <person name="Mccann A."/>
            <person name="O'Toole P.W."/>
        </authorList>
    </citation>
    <scope>NUCLEOTIDE SEQUENCE</scope>
    <source>
        <strain evidence="4">183</strain>
    </source>
</reference>
<dbReference type="Pfam" id="PF17863">
    <property type="entry name" value="AAA_lid_2"/>
    <property type="match status" value="1"/>
</dbReference>
<dbReference type="CDD" id="cd00009">
    <property type="entry name" value="AAA"/>
    <property type="match status" value="1"/>
</dbReference>
<evidence type="ECO:0000259" key="3">
    <source>
        <dbReference type="PROSITE" id="PS50234"/>
    </source>
</evidence>
<dbReference type="PRINTS" id="PR00453">
    <property type="entry name" value="VWFADOMAIN"/>
</dbReference>